<reference evidence="3" key="1">
    <citation type="submission" date="2017-03" db="EMBL/GenBank/DDBJ databases">
        <title>Phytopthora megakarya and P. palmivora, two closely related causual agents of cacao black pod achieved similar genome size and gene model numbers by different mechanisms.</title>
        <authorList>
            <person name="Ali S."/>
            <person name="Shao J."/>
            <person name="Larry D.J."/>
            <person name="Kronmiller B."/>
            <person name="Shen D."/>
            <person name="Strem M.D."/>
            <person name="Melnick R.L."/>
            <person name="Guiltinan M.J."/>
            <person name="Tyler B.M."/>
            <person name="Meinhardt L.W."/>
            <person name="Bailey B.A."/>
        </authorList>
    </citation>
    <scope>NUCLEOTIDE SEQUENCE [LARGE SCALE GENOMIC DNA]</scope>
    <source>
        <strain evidence="3">zdho120</strain>
    </source>
</reference>
<dbReference type="Proteomes" id="UP000198211">
    <property type="component" value="Unassembled WGS sequence"/>
</dbReference>
<keyword evidence="3" id="KW-1185">Reference proteome</keyword>
<gene>
    <name evidence="2" type="ORF">PHMEG_00015042</name>
</gene>
<dbReference type="InterPro" id="IPR000477">
    <property type="entry name" value="RT_dom"/>
</dbReference>
<dbReference type="OrthoDB" id="167162at2759"/>
<feature type="domain" description="Reverse transcriptase" evidence="1">
    <location>
        <begin position="1"/>
        <end position="225"/>
    </location>
</feature>
<dbReference type="Pfam" id="PF00078">
    <property type="entry name" value="RVT_1"/>
    <property type="match status" value="1"/>
</dbReference>
<protein>
    <submittedName>
        <fullName evidence="2">Polyprotein</fullName>
    </submittedName>
</protein>
<name>A0A225W2F5_9STRA</name>
<dbReference type="STRING" id="4795.A0A225W2F5"/>
<accession>A0A225W2F5</accession>
<organism evidence="2 3">
    <name type="scientific">Phytophthora megakarya</name>
    <dbReference type="NCBI Taxonomy" id="4795"/>
    <lineage>
        <taxon>Eukaryota</taxon>
        <taxon>Sar</taxon>
        <taxon>Stramenopiles</taxon>
        <taxon>Oomycota</taxon>
        <taxon>Peronosporomycetes</taxon>
        <taxon>Peronosporales</taxon>
        <taxon>Peronosporaceae</taxon>
        <taxon>Phytophthora</taxon>
    </lineage>
</organism>
<evidence type="ECO:0000313" key="2">
    <source>
        <dbReference type="EMBL" id="OWZ11876.1"/>
    </source>
</evidence>
<dbReference type="PROSITE" id="PS50878">
    <property type="entry name" value="RT_POL"/>
    <property type="match status" value="1"/>
</dbReference>
<sequence length="225" mass="24904">MESEKAHNAAVARHSILVYTGTIHEAIDLYEAAKEYCTSSPDLSEAQVLLLDFAKAYDSLNREFLLAVLQAKGFPPKFCQIVQAIHTNTTVQFMANGEISRRLQVTSGIRQGCPLAPLLFILAVDLLYDEIEGRQDIRGIELDETRPHKNLKVAGYADDAAIYIADMVLQQAVIDAVARFSNVSGLSLNLKKSAAIRLGSRIRLESDTQATNRHEAKRRSLLHAI</sequence>
<dbReference type="AlphaFoldDB" id="A0A225W2F5"/>
<evidence type="ECO:0000313" key="3">
    <source>
        <dbReference type="Proteomes" id="UP000198211"/>
    </source>
</evidence>
<comment type="caution">
    <text evidence="2">The sequence shown here is derived from an EMBL/GenBank/DDBJ whole genome shotgun (WGS) entry which is preliminary data.</text>
</comment>
<dbReference type="PANTHER" id="PTHR31635:SF196">
    <property type="entry name" value="REVERSE TRANSCRIPTASE DOMAIN-CONTAINING PROTEIN-RELATED"/>
    <property type="match status" value="1"/>
</dbReference>
<proteinExistence type="predicted"/>
<dbReference type="PANTHER" id="PTHR31635">
    <property type="entry name" value="REVERSE TRANSCRIPTASE DOMAIN-CONTAINING PROTEIN-RELATED"/>
    <property type="match status" value="1"/>
</dbReference>
<dbReference type="EMBL" id="NBNE01002003">
    <property type="protein sequence ID" value="OWZ11876.1"/>
    <property type="molecule type" value="Genomic_DNA"/>
</dbReference>
<evidence type="ECO:0000259" key="1">
    <source>
        <dbReference type="PROSITE" id="PS50878"/>
    </source>
</evidence>